<dbReference type="OrthoDB" id="6508821at2759"/>
<proteinExistence type="predicted"/>
<keyword evidence="1" id="KW-0812">Transmembrane</keyword>
<feature type="signal peptide" evidence="2">
    <location>
        <begin position="1"/>
        <end position="24"/>
    </location>
</feature>
<accession>A0A7M7MA27</accession>
<evidence type="ECO:0000256" key="1">
    <source>
        <dbReference type="SAM" id="Phobius"/>
    </source>
</evidence>
<dbReference type="InParanoid" id="A0A7M7MA27"/>
<dbReference type="GO" id="GO:0008028">
    <property type="term" value="F:monocarboxylic acid transmembrane transporter activity"/>
    <property type="evidence" value="ECO:0007669"/>
    <property type="project" value="TreeGrafter"/>
</dbReference>
<feature type="transmembrane region" description="Helical" evidence="1">
    <location>
        <begin position="156"/>
        <end position="178"/>
    </location>
</feature>
<dbReference type="RefSeq" id="XP_022647010.1">
    <property type="nucleotide sequence ID" value="XM_022791275.1"/>
</dbReference>
<protein>
    <submittedName>
        <fullName evidence="3">Uncharacterized protein</fullName>
    </submittedName>
</protein>
<dbReference type="AlphaFoldDB" id="A0A7M7MA27"/>
<feature type="transmembrane region" description="Helical" evidence="1">
    <location>
        <begin position="468"/>
        <end position="485"/>
    </location>
</feature>
<name>A0A7M7MA27_VARDE</name>
<feature type="transmembrane region" description="Helical" evidence="1">
    <location>
        <begin position="370"/>
        <end position="390"/>
    </location>
</feature>
<dbReference type="EnsemblMetazoa" id="XM_022791275">
    <property type="protein sequence ID" value="XP_022647010"/>
    <property type="gene ID" value="LOC111244314"/>
</dbReference>
<dbReference type="EnsemblMetazoa" id="XM_022791276">
    <property type="protein sequence ID" value="XP_022647011"/>
    <property type="gene ID" value="LOC111244314"/>
</dbReference>
<feature type="transmembrane region" description="Helical" evidence="1">
    <location>
        <begin position="505"/>
        <end position="524"/>
    </location>
</feature>
<feature type="transmembrane region" description="Helical" evidence="1">
    <location>
        <begin position="130"/>
        <end position="150"/>
    </location>
</feature>
<feature type="transmembrane region" description="Helical" evidence="1">
    <location>
        <begin position="539"/>
        <end position="558"/>
    </location>
</feature>
<dbReference type="GeneID" id="111244314"/>
<feature type="transmembrane region" description="Helical" evidence="1">
    <location>
        <begin position="98"/>
        <end position="118"/>
    </location>
</feature>
<dbReference type="RefSeq" id="XP_022647011.1">
    <property type="nucleotide sequence ID" value="XM_022791276.1"/>
</dbReference>
<keyword evidence="1" id="KW-1133">Transmembrane helix</keyword>
<feature type="transmembrane region" description="Helical" evidence="1">
    <location>
        <begin position="410"/>
        <end position="431"/>
    </location>
</feature>
<sequence length="590" mass="65228">MGSWHLRLLLQGLLSLFQEMWLNAQPVLVLKLARIYGLDRIYACIPAASMAGLAAVTEGLSSIFLRNTFEPPLIVTLAGVLITCGGCSLVFFVEDLLLGLTAASTMYGVGVGLTRALTTNFERGAVAEELHFNREVGSILGGFVGAPLLFVLDDLLLTKGALLVIGGLSLHSIVVVIVQHRAQCPVFNEPQLTSSPETITAGVTEDAKSHYSELKNDKAAKPLIDKAIELERIEKRLPLALAIDGKIPFTVQRKHQSQDLGYRHRVNSFAERELHSVSHHVLERPARRRLNTEPANAADQNFNIIQKIIRAPERSVSADVLHNPYSSPRILQTATMRRSVSQLSLTVLTPIAQLVPLHVAICQVLRTGAFALLLLSFISNVHLLVISTTLLDAYMDKATPKGTHFIRDGIDPICVFLVFTLAKLVGILVTDKLLRNYDASEKTIVLLANFVGGFNLLTTQFVNRLVVVAAWAALFGLVQSALHYLQPNLIRTYMETRIEHYARAMAQIICGFYIAFALPIFVHLYRDLEYPGWEPSYDLLYQIFGLVQLGVSYNWLFLEPFLNKPSLSNEEIGEDVPATDNDSSLKADNV</sequence>
<evidence type="ECO:0000313" key="4">
    <source>
        <dbReference type="Proteomes" id="UP000594260"/>
    </source>
</evidence>
<evidence type="ECO:0000256" key="2">
    <source>
        <dbReference type="SAM" id="SignalP"/>
    </source>
</evidence>
<evidence type="ECO:0000313" key="3">
    <source>
        <dbReference type="EnsemblMetazoa" id="XP_022647011"/>
    </source>
</evidence>
<reference evidence="3" key="1">
    <citation type="submission" date="2021-01" db="UniProtKB">
        <authorList>
            <consortium name="EnsemblMetazoa"/>
        </authorList>
    </citation>
    <scope>IDENTIFICATION</scope>
</reference>
<feature type="transmembrane region" description="Helical" evidence="1">
    <location>
        <begin position="73"/>
        <end position="92"/>
    </location>
</feature>
<feature type="transmembrane region" description="Helical" evidence="1">
    <location>
        <begin position="40"/>
        <end position="61"/>
    </location>
</feature>
<keyword evidence="1" id="KW-0472">Membrane</keyword>
<dbReference type="InterPro" id="IPR036259">
    <property type="entry name" value="MFS_trans_sf"/>
</dbReference>
<keyword evidence="2" id="KW-0732">Signal</keyword>
<dbReference type="PANTHER" id="PTHR11360:SF303">
    <property type="entry name" value="MAJOR FACILITATOR SUPERFAMILY (MFS) PROFILE DOMAIN-CONTAINING PROTEIN"/>
    <property type="match status" value="1"/>
</dbReference>
<dbReference type="Proteomes" id="UP000594260">
    <property type="component" value="Unplaced"/>
</dbReference>
<organism evidence="3 4">
    <name type="scientific">Varroa destructor</name>
    <name type="common">Honeybee mite</name>
    <dbReference type="NCBI Taxonomy" id="109461"/>
    <lineage>
        <taxon>Eukaryota</taxon>
        <taxon>Metazoa</taxon>
        <taxon>Ecdysozoa</taxon>
        <taxon>Arthropoda</taxon>
        <taxon>Chelicerata</taxon>
        <taxon>Arachnida</taxon>
        <taxon>Acari</taxon>
        <taxon>Parasitiformes</taxon>
        <taxon>Mesostigmata</taxon>
        <taxon>Gamasina</taxon>
        <taxon>Dermanyssoidea</taxon>
        <taxon>Varroidae</taxon>
        <taxon>Varroa</taxon>
    </lineage>
</organism>
<keyword evidence="4" id="KW-1185">Reference proteome</keyword>
<dbReference type="InterPro" id="IPR050327">
    <property type="entry name" value="Proton-linked_MCT"/>
</dbReference>
<dbReference type="PANTHER" id="PTHR11360">
    <property type="entry name" value="MONOCARBOXYLATE TRANSPORTER"/>
    <property type="match status" value="1"/>
</dbReference>
<dbReference type="KEGG" id="vde:111244314"/>
<feature type="chain" id="PRO_5036207467" evidence="2">
    <location>
        <begin position="25"/>
        <end position="590"/>
    </location>
</feature>
<dbReference type="SUPFAM" id="SSF103473">
    <property type="entry name" value="MFS general substrate transporter"/>
    <property type="match status" value="1"/>
</dbReference>